<evidence type="ECO:0000256" key="2">
    <source>
        <dbReference type="ARBA" id="ARBA00023125"/>
    </source>
</evidence>
<dbReference type="Gene3D" id="3.40.50.2300">
    <property type="match status" value="2"/>
</dbReference>
<dbReference type="Pfam" id="PF13377">
    <property type="entry name" value="Peripla_BP_3"/>
    <property type="match status" value="1"/>
</dbReference>
<dbReference type="InterPro" id="IPR010982">
    <property type="entry name" value="Lambda_DNA-bd_dom_sf"/>
</dbReference>
<dbReference type="CDD" id="cd06267">
    <property type="entry name" value="PBP1_LacI_sugar_binding-like"/>
    <property type="match status" value="1"/>
</dbReference>
<dbReference type="GO" id="GO:0003677">
    <property type="term" value="F:DNA binding"/>
    <property type="evidence" value="ECO:0007669"/>
    <property type="project" value="UniProtKB-KW"/>
</dbReference>
<dbReference type="Proteomes" id="UP001500449">
    <property type="component" value="Unassembled WGS sequence"/>
</dbReference>
<dbReference type="SUPFAM" id="SSF53822">
    <property type="entry name" value="Periplasmic binding protein-like I"/>
    <property type="match status" value="1"/>
</dbReference>
<evidence type="ECO:0000256" key="3">
    <source>
        <dbReference type="ARBA" id="ARBA00023163"/>
    </source>
</evidence>
<reference evidence="5 6" key="1">
    <citation type="journal article" date="2019" name="Int. J. Syst. Evol. Microbiol.">
        <title>The Global Catalogue of Microorganisms (GCM) 10K type strain sequencing project: providing services to taxonomists for standard genome sequencing and annotation.</title>
        <authorList>
            <consortium name="The Broad Institute Genomics Platform"/>
            <consortium name="The Broad Institute Genome Sequencing Center for Infectious Disease"/>
            <person name="Wu L."/>
            <person name="Ma J."/>
        </authorList>
    </citation>
    <scope>NUCLEOTIDE SEQUENCE [LARGE SCALE GENOMIC DNA]</scope>
    <source>
        <strain evidence="5 6">JCM 16009</strain>
    </source>
</reference>
<sequence length="337" mass="34379">MAASPSRRRPTMVDVAARAGVSRALVSIVFRDSPGASPATRARVLAAAAELGYRPDNAARLLARGRSRTIGVLTTVGEPFEADIIETLHAEAAALGYDVLLGARTAVTGDIAAAESLLAHRCEGLVLLGPSGGDDLVQGLGARAAVAVVGRDVPGVDSVSSADAEGLRAAVEHLISLGHGRIVHVDGGDGPNAEVRRSGFRAAMGAAGLEARVLPGAYHEDAGVAAARQLLAEGLPGPGAPTAVLAANDRCALGLLDTLRRAGIDVPAQLSVVGYNDDRVSRLSHVDLTTVRQDASSLARKAIRAVTARLDAPDGDPVHEVLAPQLVVRGTTGPAPR</sequence>
<dbReference type="Gene3D" id="1.10.260.40">
    <property type="entry name" value="lambda repressor-like DNA-binding domains"/>
    <property type="match status" value="1"/>
</dbReference>
<name>A0ABN2NF87_9PSEU</name>
<keyword evidence="6" id="KW-1185">Reference proteome</keyword>
<evidence type="ECO:0000256" key="1">
    <source>
        <dbReference type="ARBA" id="ARBA00023015"/>
    </source>
</evidence>
<protein>
    <submittedName>
        <fullName evidence="5">LacI family DNA-binding transcriptional regulator</fullName>
    </submittedName>
</protein>
<feature type="domain" description="HTH lacI-type" evidence="4">
    <location>
        <begin position="10"/>
        <end position="64"/>
    </location>
</feature>
<dbReference type="PROSITE" id="PS50932">
    <property type="entry name" value="HTH_LACI_2"/>
    <property type="match status" value="1"/>
</dbReference>
<dbReference type="SUPFAM" id="SSF47413">
    <property type="entry name" value="lambda repressor-like DNA-binding domains"/>
    <property type="match status" value="1"/>
</dbReference>
<dbReference type="PANTHER" id="PTHR30146:SF138">
    <property type="entry name" value="TRANSCRIPTIONAL REGULATORY PROTEIN"/>
    <property type="match status" value="1"/>
</dbReference>
<comment type="caution">
    <text evidence="5">The sequence shown here is derived from an EMBL/GenBank/DDBJ whole genome shotgun (WGS) entry which is preliminary data.</text>
</comment>
<keyword evidence="2 5" id="KW-0238">DNA-binding</keyword>
<dbReference type="InterPro" id="IPR000843">
    <property type="entry name" value="HTH_LacI"/>
</dbReference>
<organism evidence="5 6">
    <name type="scientific">Pseudonocardia ailaonensis</name>
    <dbReference type="NCBI Taxonomy" id="367279"/>
    <lineage>
        <taxon>Bacteria</taxon>
        <taxon>Bacillati</taxon>
        <taxon>Actinomycetota</taxon>
        <taxon>Actinomycetes</taxon>
        <taxon>Pseudonocardiales</taxon>
        <taxon>Pseudonocardiaceae</taxon>
        <taxon>Pseudonocardia</taxon>
    </lineage>
</organism>
<dbReference type="CDD" id="cd01392">
    <property type="entry name" value="HTH_LacI"/>
    <property type="match status" value="1"/>
</dbReference>
<gene>
    <name evidence="5" type="ORF">GCM10009836_53970</name>
</gene>
<keyword evidence="3" id="KW-0804">Transcription</keyword>
<dbReference type="RefSeq" id="WP_344422936.1">
    <property type="nucleotide sequence ID" value="NZ_BAAAQK010000022.1"/>
</dbReference>
<dbReference type="EMBL" id="BAAAQK010000022">
    <property type="protein sequence ID" value="GAA1866759.1"/>
    <property type="molecule type" value="Genomic_DNA"/>
</dbReference>
<evidence type="ECO:0000313" key="5">
    <source>
        <dbReference type="EMBL" id="GAA1866759.1"/>
    </source>
</evidence>
<evidence type="ECO:0000313" key="6">
    <source>
        <dbReference type="Proteomes" id="UP001500449"/>
    </source>
</evidence>
<dbReference type="SMART" id="SM00354">
    <property type="entry name" value="HTH_LACI"/>
    <property type="match status" value="1"/>
</dbReference>
<accession>A0ABN2NF87</accession>
<dbReference type="InterPro" id="IPR046335">
    <property type="entry name" value="LacI/GalR-like_sensor"/>
</dbReference>
<keyword evidence="1" id="KW-0805">Transcription regulation</keyword>
<proteinExistence type="predicted"/>
<dbReference type="PANTHER" id="PTHR30146">
    <property type="entry name" value="LACI-RELATED TRANSCRIPTIONAL REPRESSOR"/>
    <property type="match status" value="1"/>
</dbReference>
<evidence type="ECO:0000259" key="4">
    <source>
        <dbReference type="PROSITE" id="PS50932"/>
    </source>
</evidence>
<dbReference type="InterPro" id="IPR028082">
    <property type="entry name" value="Peripla_BP_I"/>
</dbReference>
<dbReference type="Pfam" id="PF00356">
    <property type="entry name" value="LacI"/>
    <property type="match status" value="1"/>
</dbReference>